<feature type="compositionally biased region" description="Polar residues" evidence="6">
    <location>
        <begin position="160"/>
        <end position="171"/>
    </location>
</feature>
<dbReference type="STRING" id="39432.ENSSBOP00000036066"/>
<dbReference type="InterPro" id="IPR036179">
    <property type="entry name" value="Ig-like_dom_sf"/>
</dbReference>
<feature type="chain" id="PRO_5014430035" evidence="8">
    <location>
        <begin position="19"/>
        <end position="340"/>
    </location>
</feature>
<evidence type="ECO:0000256" key="2">
    <source>
        <dbReference type="ARBA" id="ARBA00022692"/>
    </source>
</evidence>
<evidence type="ECO:0000256" key="5">
    <source>
        <dbReference type="ARBA" id="ARBA00023157"/>
    </source>
</evidence>
<evidence type="ECO:0000313" key="11">
    <source>
        <dbReference type="Proteomes" id="UP000233220"/>
    </source>
</evidence>
<evidence type="ECO:0000256" key="7">
    <source>
        <dbReference type="SAM" id="Phobius"/>
    </source>
</evidence>
<dbReference type="GeneTree" id="ENSGT00940000162429"/>
<feature type="compositionally biased region" description="Polar residues" evidence="6">
    <location>
        <begin position="187"/>
        <end position="203"/>
    </location>
</feature>
<evidence type="ECO:0000256" key="3">
    <source>
        <dbReference type="ARBA" id="ARBA00022729"/>
    </source>
</evidence>
<dbReference type="SMART" id="SM00409">
    <property type="entry name" value="IG"/>
    <property type="match status" value="1"/>
</dbReference>
<proteinExistence type="predicted"/>
<dbReference type="PANTHER" id="PTHR11860">
    <property type="entry name" value="POLYMERIC-IMMUNOGLOBULIN RECEPTOR"/>
    <property type="match status" value="1"/>
</dbReference>
<feature type="domain" description="Ig-like" evidence="9">
    <location>
        <begin position="14"/>
        <end position="121"/>
    </location>
</feature>
<dbReference type="FunFam" id="2.60.40.10:FF:000370">
    <property type="entry name" value="CMRF35-like molecule 1"/>
    <property type="match status" value="1"/>
</dbReference>
<keyword evidence="11" id="KW-1185">Reference proteome</keyword>
<dbReference type="InterPro" id="IPR013783">
    <property type="entry name" value="Ig-like_fold"/>
</dbReference>
<dbReference type="InterPro" id="IPR003599">
    <property type="entry name" value="Ig_sub"/>
</dbReference>
<dbReference type="GO" id="GO:0004888">
    <property type="term" value="F:transmembrane signaling receptor activity"/>
    <property type="evidence" value="ECO:0007669"/>
    <property type="project" value="TreeGrafter"/>
</dbReference>
<dbReference type="SUPFAM" id="SSF48726">
    <property type="entry name" value="Immunoglobulin"/>
    <property type="match status" value="1"/>
</dbReference>
<keyword evidence="5" id="KW-1015">Disulfide bond</keyword>
<feature type="signal peptide" evidence="8">
    <location>
        <begin position="1"/>
        <end position="18"/>
    </location>
</feature>
<keyword evidence="7" id="KW-1133">Transmembrane helix</keyword>
<dbReference type="InterPro" id="IPR013106">
    <property type="entry name" value="Ig_V-set"/>
</dbReference>
<dbReference type="PROSITE" id="PS50835">
    <property type="entry name" value="IG_LIKE"/>
    <property type="match status" value="1"/>
</dbReference>
<organism evidence="10 11">
    <name type="scientific">Saimiri boliviensis boliviensis</name>
    <name type="common">Bolivian squirrel monkey</name>
    <dbReference type="NCBI Taxonomy" id="39432"/>
    <lineage>
        <taxon>Eukaryota</taxon>
        <taxon>Metazoa</taxon>
        <taxon>Chordata</taxon>
        <taxon>Craniata</taxon>
        <taxon>Vertebrata</taxon>
        <taxon>Euteleostomi</taxon>
        <taxon>Mammalia</taxon>
        <taxon>Eutheria</taxon>
        <taxon>Euarchontoglires</taxon>
        <taxon>Primates</taxon>
        <taxon>Haplorrhini</taxon>
        <taxon>Platyrrhini</taxon>
        <taxon>Cebidae</taxon>
        <taxon>Saimiriinae</taxon>
        <taxon>Saimiri</taxon>
    </lineage>
</organism>
<feature type="transmembrane region" description="Helical" evidence="7">
    <location>
        <begin position="214"/>
        <end position="233"/>
    </location>
</feature>
<accession>A0A2K6UVZ4</accession>
<feature type="region of interest" description="Disordered" evidence="6">
    <location>
        <begin position="143"/>
        <end position="203"/>
    </location>
</feature>
<evidence type="ECO:0000256" key="4">
    <source>
        <dbReference type="ARBA" id="ARBA00023136"/>
    </source>
</evidence>
<dbReference type="Ensembl" id="ENSSBOT00000052998.1">
    <property type="protein sequence ID" value="ENSSBOP00000036066.1"/>
    <property type="gene ID" value="ENSSBOG00000034167.1"/>
</dbReference>
<gene>
    <name evidence="10" type="primary">CD300LG</name>
</gene>
<keyword evidence="2 7" id="KW-0812">Transmembrane</keyword>
<protein>
    <submittedName>
        <fullName evidence="10">CD300 molecule like family member g</fullName>
    </submittedName>
</protein>
<dbReference type="InterPro" id="IPR050671">
    <property type="entry name" value="CD300_family_receptors"/>
</dbReference>
<evidence type="ECO:0000313" key="10">
    <source>
        <dbReference type="Ensembl" id="ENSSBOP00000036066.1"/>
    </source>
</evidence>
<dbReference type="CTD" id="146894"/>
<name>A0A2K6UVZ4_SAIBB</name>
<keyword evidence="4 7" id="KW-0472">Membrane</keyword>
<feature type="region of interest" description="Disordered" evidence="6">
    <location>
        <begin position="299"/>
        <end position="340"/>
    </location>
</feature>
<dbReference type="Gene3D" id="2.60.40.10">
    <property type="entry name" value="Immunoglobulins"/>
    <property type="match status" value="1"/>
</dbReference>
<feature type="compositionally biased region" description="Basic and acidic residues" evidence="6">
    <location>
        <begin position="303"/>
        <end position="316"/>
    </location>
</feature>
<dbReference type="Pfam" id="PF07686">
    <property type="entry name" value="V-set"/>
    <property type="match status" value="1"/>
</dbReference>
<dbReference type="Proteomes" id="UP000233220">
    <property type="component" value="Unplaced"/>
</dbReference>
<reference evidence="10" key="2">
    <citation type="submission" date="2025-09" db="UniProtKB">
        <authorList>
            <consortium name="Ensembl"/>
        </authorList>
    </citation>
    <scope>IDENTIFICATION</scope>
</reference>
<reference evidence="10" key="1">
    <citation type="submission" date="2025-08" db="UniProtKB">
        <authorList>
            <consortium name="Ensembl"/>
        </authorList>
    </citation>
    <scope>IDENTIFICATION</scope>
</reference>
<evidence type="ECO:0000256" key="8">
    <source>
        <dbReference type="SAM" id="SignalP"/>
    </source>
</evidence>
<dbReference type="InterPro" id="IPR007110">
    <property type="entry name" value="Ig-like_dom"/>
</dbReference>
<evidence type="ECO:0000256" key="1">
    <source>
        <dbReference type="ARBA" id="ARBA00004370"/>
    </source>
</evidence>
<dbReference type="KEGG" id="sbq:101038944"/>
<comment type="subcellular location">
    <subcellularLocation>
        <location evidence="1">Membrane</location>
    </subcellularLocation>
</comment>
<evidence type="ECO:0000256" key="6">
    <source>
        <dbReference type="SAM" id="MobiDB-lite"/>
    </source>
</evidence>
<dbReference type="PANTHER" id="PTHR11860:SF62">
    <property type="entry name" value="CMRF35-LIKE MOLECULE 9"/>
    <property type="match status" value="1"/>
</dbReference>
<dbReference type="GO" id="GO:0005886">
    <property type="term" value="C:plasma membrane"/>
    <property type="evidence" value="ECO:0007669"/>
    <property type="project" value="TreeGrafter"/>
</dbReference>
<dbReference type="AlphaFoldDB" id="A0A2K6UVZ4"/>
<dbReference type="CDD" id="cd05716">
    <property type="entry name" value="IgV_pIgR_like"/>
    <property type="match status" value="1"/>
</dbReference>
<evidence type="ECO:0000259" key="9">
    <source>
        <dbReference type="PROSITE" id="PS50835"/>
    </source>
</evidence>
<sequence length="340" mass="36754">MRLLVLLWGCLVLPGYEALKCPEEISGFEGDTVSLECTYREELRDHPKYWCREAGLLFSRCAGTIYSGEEGQETTEGRVSIRDSRQELSFTVTLRDLTLKDAGKYWCGVKKLGGDKYLPITLVVFPASPGLYPAVTTAKQGKTVAKATPFPGTSRYGHEGNSQCTGTSPHAATSPPAGSSRPVMHLDSTSAEDASPALSSGSSKPRLSIPLVRILAPVLVLLSLLGAAGLIAFSSHLLRWRKKAQLATETQRNEKVYLSHLPLGNSQDPEDARSSLAGPMGPLTIPEPSASLYTEIQYLSQTTEKEEAPSQAREGDVVSPPLHTSEEDQEDLGFSKFVSA</sequence>
<keyword evidence="3 8" id="KW-0732">Signal</keyword>